<dbReference type="Gene3D" id="2.40.160.20">
    <property type="match status" value="1"/>
</dbReference>
<comment type="subcellular location">
    <subcellularLocation>
        <location evidence="1">Cell outer membrane</location>
    </subcellularLocation>
</comment>
<accession>A0A366DJY7</accession>
<protein>
    <submittedName>
        <fullName evidence="9">Outer membrane immunogenic protein</fullName>
    </submittedName>
</protein>
<dbReference type="InterPro" id="IPR027385">
    <property type="entry name" value="Beta-barrel_OMP"/>
</dbReference>
<keyword evidence="2" id="KW-1134">Transmembrane beta strand</keyword>
<evidence type="ECO:0000313" key="9">
    <source>
        <dbReference type="EMBL" id="RBO89644.1"/>
    </source>
</evidence>
<comment type="similarity">
    <text evidence="6">Belongs to the Omp25/RopB family.</text>
</comment>
<dbReference type="AlphaFoldDB" id="A0A366DJY7"/>
<evidence type="ECO:0000256" key="5">
    <source>
        <dbReference type="ARBA" id="ARBA00023237"/>
    </source>
</evidence>
<evidence type="ECO:0000256" key="2">
    <source>
        <dbReference type="ARBA" id="ARBA00022452"/>
    </source>
</evidence>
<evidence type="ECO:0000313" key="10">
    <source>
        <dbReference type="Proteomes" id="UP000252893"/>
    </source>
</evidence>
<dbReference type="EMBL" id="QNRH01000015">
    <property type="protein sequence ID" value="RBO89644.1"/>
    <property type="molecule type" value="Genomic_DNA"/>
</dbReference>
<dbReference type="GO" id="GO:0009279">
    <property type="term" value="C:cell outer membrane"/>
    <property type="evidence" value="ECO:0007669"/>
    <property type="project" value="UniProtKB-SubCell"/>
</dbReference>
<keyword evidence="5" id="KW-0998">Cell outer membrane</keyword>
<proteinExistence type="inferred from homology"/>
<dbReference type="RefSeq" id="WP_113946335.1">
    <property type="nucleotide sequence ID" value="NZ_JBHEEG010000015.1"/>
</dbReference>
<feature type="chain" id="PRO_5016562023" evidence="7">
    <location>
        <begin position="23"/>
        <end position="225"/>
    </location>
</feature>
<feature type="domain" description="Outer membrane protein beta-barrel" evidence="8">
    <location>
        <begin position="11"/>
        <end position="225"/>
    </location>
</feature>
<dbReference type="InterPro" id="IPR006315">
    <property type="entry name" value="OM_autotransptr_brl_dom"/>
</dbReference>
<dbReference type="NCBIfam" id="TIGR01414">
    <property type="entry name" value="autotrans_barl"/>
    <property type="match status" value="1"/>
</dbReference>
<comment type="caution">
    <text evidence="9">The sequence shown here is derived from an EMBL/GenBank/DDBJ whole genome shotgun (WGS) entry which is preliminary data.</text>
</comment>
<gene>
    <name evidence="9" type="ORF">DFR47_11511</name>
</gene>
<sequence length="225" mass="24353">MRIKFILLASVVALSGISAANAADAIQYQEPAPAIAAPSFSWTGGYAGAQIGYGWGDSDYTYLFTDGELKPNGFLGGIYAGYNFALENSVVLGIDADITYSNIKKDHTISSAEYETELLWSGAVRARAGYAIDRFLPYLAGGVAFGQVKNSYGLPAINKTFSDKETLTGWTIGAGLDYAATDNLILRFEYRYTDYGSKDFDFGGTEGVSYKLKTNDIRVGIAYKF</sequence>
<dbReference type="PANTHER" id="PTHR34001:SF3">
    <property type="entry name" value="BLL7405 PROTEIN"/>
    <property type="match status" value="1"/>
</dbReference>
<keyword evidence="3 7" id="KW-0732">Signal</keyword>
<name>A0A366DJY7_9HYPH</name>
<dbReference type="InterPro" id="IPR051692">
    <property type="entry name" value="OMP-like"/>
</dbReference>
<keyword evidence="4" id="KW-0472">Membrane</keyword>
<evidence type="ECO:0000256" key="6">
    <source>
        <dbReference type="ARBA" id="ARBA00038306"/>
    </source>
</evidence>
<dbReference type="SUPFAM" id="SSF56925">
    <property type="entry name" value="OMPA-like"/>
    <property type="match status" value="1"/>
</dbReference>
<dbReference type="OrthoDB" id="9815357at2"/>
<dbReference type="Proteomes" id="UP000252893">
    <property type="component" value="Unassembled WGS sequence"/>
</dbReference>
<evidence type="ECO:0000259" key="8">
    <source>
        <dbReference type="Pfam" id="PF13505"/>
    </source>
</evidence>
<organism evidence="9 10">
    <name type="scientific">Pseudochrobactrum asaccharolyticum</name>
    <dbReference type="NCBI Taxonomy" id="354351"/>
    <lineage>
        <taxon>Bacteria</taxon>
        <taxon>Pseudomonadati</taxon>
        <taxon>Pseudomonadota</taxon>
        <taxon>Alphaproteobacteria</taxon>
        <taxon>Hyphomicrobiales</taxon>
        <taxon>Brucellaceae</taxon>
        <taxon>Pseudochrobactrum</taxon>
    </lineage>
</organism>
<dbReference type="InterPro" id="IPR011250">
    <property type="entry name" value="OMP/PagP_B-barrel"/>
</dbReference>
<feature type="signal peptide" evidence="7">
    <location>
        <begin position="1"/>
        <end position="22"/>
    </location>
</feature>
<keyword evidence="10" id="KW-1185">Reference proteome</keyword>
<dbReference type="PANTHER" id="PTHR34001">
    <property type="entry name" value="BLL7405 PROTEIN"/>
    <property type="match status" value="1"/>
</dbReference>
<dbReference type="Pfam" id="PF13505">
    <property type="entry name" value="OMP_b-brl"/>
    <property type="match status" value="1"/>
</dbReference>
<keyword evidence="2" id="KW-0812">Transmembrane</keyword>
<evidence type="ECO:0000256" key="7">
    <source>
        <dbReference type="SAM" id="SignalP"/>
    </source>
</evidence>
<reference evidence="9 10" key="1">
    <citation type="submission" date="2018-06" db="EMBL/GenBank/DDBJ databases">
        <title>Genomic Encyclopedia of Type Strains, Phase IV (KMG-IV): sequencing the most valuable type-strain genomes for metagenomic binning, comparative biology and taxonomic classification.</title>
        <authorList>
            <person name="Goeker M."/>
        </authorList>
    </citation>
    <scope>NUCLEOTIDE SEQUENCE [LARGE SCALE GENOMIC DNA]</scope>
    <source>
        <strain evidence="9 10">DSM 25619</strain>
    </source>
</reference>
<evidence type="ECO:0000256" key="3">
    <source>
        <dbReference type="ARBA" id="ARBA00022729"/>
    </source>
</evidence>
<evidence type="ECO:0000256" key="1">
    <source>
        <dbReference type="ARBA" id="ARBA00004442"/>
    </source>
</evidence>
<evidence type="ECO:0000256" key="4">
    <source>
        <dbReference type="ARBA" id="ARBA00023136"/>
    </source>
</evidence>